<evidence type="ECO:0000313" key="1">
    <source>
        <dbReference type="EMBL" id="MPW24338.1"/>
    </source>
</evidence>
<evidence type="ECO:0000313" key="2">
    <source>
        <dbReference type="Proteomes" id="UP000440004"/>
    </source>
</evidence>
<organism evidence="1 2">
    <name type="scientific">Alkalibaculum sporogenes</name>
    <dbReference type="NCBI Taxonomy" id="2655001"/>
    <lineage>
        <taxon>Bacteria</taxon>
        <taxon>Bacillati</taxon>
        <taxon>Bacillota</taxon>
        <taxon>Clostridia</taxon>
        <taxon>Eubacteriales</taxon>
        <taxon>Eubacteriaceae</taxon>
        <taxon>Alkalibaculum</taxon>
    </lineage>
</organism>
<name>A0A6A7K4M1_9FIRM</name>
<gene>
    <name evidence="1" type="ORF">GC105_00840</name>
</gene>
<dbReference type="InterPro" id="IPR029039">
    <property type="entry name" value="Flavoprotein-like_sf"/>
</dbReference>
<dbReference type="Proteomes" id="UP000440004">
    <property type="component" value="Unassembled WGS sequence"/>
</dbReference>
<comment type="caution">
    <text evidence="1">The sequence shown here is derived from an EMBL/GenBank/DDBJ whole genome shotgun (WGS) entry which is preliminary data.</text>
</comment>
<sequence>MKPLIICYSHSGNNERLASSIKNSLGCDILTINEKKKRKTISILIDYIFSRSSKLSYYQIDKYKSEIFILITPVWGGRIASPMRAFVEREKNNIKKYLVITLCNGLPGQKEKINEEMSSIIQREPISVIELWINRLLPEEKRNKVKHTFNYKVSENDLKQFEEEIKEFIGIINNTCV</sequence>
<dbReference type="RefSeq" id="WP_152800720.1">
    <property type="nucleotide sequence ID" value="NZ_WHNX01000001.1"/>
</dbReference>
<dbReference type="Gene3D" id="3.40.50.360">
    <property type="match status" value="1"/>
</dbReference>
<proteinExistence type="predicted"/>
<dbReference type="SUPFAM" id="SSF52218">
    <property type="entry name" value="Flavoproteins"/>
    <property type="match status" value="1"/>
</dbReference>
<evidence type="ECO:0008006" key="3">
    <source>
        <dbReference type="Google" id="ProtNLM"/>
    </source>
</evidence>
<protein>
    <recommendedName>
        <fullName evidence="3">Flavodoxin</fullName>
    </recommendedName>
</protein>
<keyword evidence="2" id="KW-1185">Reference proteome</keyword>
<reference evidence="1 2" key="1">
    <citation type="submission" date="2019-10" db="EMBL/GenBank/DDBJ databases">
        <title>Alkalibaculum tamaniensis sp.nov., a new alkaliphilic acetogen, isolated on methoxylated aromatics from a mud volcano.</title>
        <authorList>
            <person name="Khomyakova M.A."/>
            <person name="Merkel A.Y."/>
            <person name="Bonch-Osmolovskaya E.A."/>
            <person name="Slobodkin A.I."/>
        </authorList>
    </citation>
    <scope>NUCLEOTIDE SEQUENCE [LARGE SCALE GENOMIC DNA]</scope>
    <source>
        <strain evidence="1 2">M08DMB</strain>
    </source>
</reference>
<dbReference type="AlphaFoldDB" id="A0A6A7K4M1"/>
<dbReference type="EMBL" id="WHNX01000001">
    <property type="protein sequence ID" value="MPW24338.1"/>
    <property type="molecule type" value="Genomic_DNA"/>
</dbReference>
<accession>A0A6A7K4M1</accession>